<organism evidence="1 2">
    <name type="scientific">Burkholderia singularis</name>
    <dbReference type="NCBI Taxonomy" id="1503053"/>
    <lineage>
        <taxon>Bacteria</taxon>
        <taxon>Pseudomonadati</taxon>
        <taxon>Pseudomonadota</taxon>
        <taxon>Betaproteobacteria</taxon>
        <taxon>Burkholderiales</taxon>
        <taxon>Burkholderiaceae</taxon>
        <taxon>Burkholderia</taxon>
        <taxon>pseudomallei group</taxon>
    </lineage>
</organism>
<name>A0A118DPI5_9BURK</name>
<dbReference type="OrthoDB" id="9182640at2"/>
<sequence>MDKIVGYRDTLQAMRAFVHAGGALQHNHVNVYGHALPSPNPPWITLRFSNHNFEVSEINGQPIDYNYPQQLPAFDCGTFPFAFPVNPAAVNLNQKTQLLFLFAEAARSRVIQDRMEGSFAGYGDVDLQSLEVLARHYAATCEVVQINWVHPNRPLTRGDYLAYAATLPQGYPVRIAIEQLLA</sequence>
<dbReference type="EMBL" id="LOWA01000024">
    <property type="protein sequence ID" value="KVE28012.1"/>
    <property type="molecule type" value="Genomic_DNA"/>
</dbReference>
<protein>
    <submittedName>
        <fullName evidence="1">Uncharacterized protein</fullName>
    </submittedName>
</protein>
<evidence type="ECO:0000313" key="1">
    <source>
        <dbReference type="EMBL" id="KVE28012.1"/>
    </source>
</evidence>
<dbReference type="AlphaFoldDB" id="A0A118DPI5"/>
<reference evidence="1 2" key="1">
    <citation type="submission" date="2015-11" db="EMBL/GenBank/DDBJ databases">
        <title>Expanding the genomic diversity of Burkholderia species for the development of highly accurate diagnostics.</title>
        <authorList>
            <person name="Sahl J."/>
            <person name="Keim P."/>
            <person name="Wagner D."/>
        </authorList>
    </citation>
    <scope>NUCLEOTIDE SEQUENCE [LARGE SCALE GENOMIC DNA]</scope>
    <source>
        <strain evidence="1 2">TSV85</strain>
    </source>
</reference>
<dbReference type="RefSeq" id="WP_059516009.1">
    <property type="nucleotide sequence ID" value="NZ_LOWA01000024.1"/>
</dbReference>
<proteinExistence type="predicted"/>
<keyword evidence="2" id="KW-1185">Reference proteome</keyword>
<comment type="caution">
    <text evidence="1">The sequence shown here is derived from an EMBL/GenBank/DDBJ whole genome shotgun (WGS) entry which is preliminary data.</text>
</comment>
<accession>A0A118DPI5</accession>
<dbReference type="Proteomes" id="UP000062788">
    <property type="component" value="Unassembled WGS sequence"/>
</dbReference>
<evidence type="ECO:0000313" key="2">
    <source>
        <dbReference type="Proteomes" id="UP000062788"/>
    </source>
</evidence>
<gene>
    <name evidence="1" type="ORF">WS67_10645</name>
</gene>